<dbReference type="InterPro" id="IPR037293">
    <property type="entry name" value="Gal_Oxidase_central_sf"/>
</dbReference>
<evidence type="ECO:0000259" key="3">
    <source>
        <dbReference type="Pfam" id="PF09118"/>
    </source>
</evidence>
<feature type="domain" description="Glyoxal oxidase N-terminal" evidence="2">
    <location>
        <begin position="67"/>
        <end position="449"/>
    </location>
</feature>
<dbReference type="Pfam" id="PF07250">
    <property type="entry name" value="Glyoxal_oxid_N"/>
    <property type="match status" value="1"/>
</dbReference>
<protein>
    <recommendedName>
        <fullName evidence="6">Glyoxal oxidase</fullName>
    </recommendedName>
</protein>
<evidence type="ECO:0008006" key="6">
    <source>
        <dbReference type="Google" id="ProtNLM"/>
    </source>
</evidence>
<dbReference type="CDD" id="cd02851">
    <property type="entry name" value="E_set_GO_C"/>
    <property type="match status" value="1"/>
</dbReference>
<dbReference type="InterPro" id="IPR011043">
    <property type="entry name" value="Gal_Oxase/kelch_b-propeller"/>
</dbReference>
<keyword evidence="5" id="KW-1185">Reference proteome</keyword>
<reference evidence="4" key="1">
    <citation type="submission" date="2024-02" db="EMBL/GenBank/DDBJ databases">
        <authorList>
            <consortium name="ELIXIR-Norway"/>
            <consortium name="Elixir Norway"/>
        </authorList>
    </citation>
    <scope>NUCLEOTIDE SEQUENCE</scope>
</reference>
<dbReference type="Pfam" id="PF09118">
    <property type="entry name" value="GO-like_E_set"/>
    <property type="match status" value="1"/>
</dbReference>
<dbReference type="SUPFAM" id="SSF81296">
    <property type="entry name" value="E set domains"/>
    <property type="match status" value="1"/>
</dbReference>
<gene>
    <name evidence="4" type="ORF">CSSPTR1EN2_LOCUS17731</name>
</gene>
<dbReference type="SUPFAM" id="SSF50965">
    <property type="entry name" value="Galactose oxidase, central domain"/>
    <property type="match status" value="1"/>
</dbReference>
<evidence type="ECO:0000256" key="1">
    <source>
        <dbReference type="ARBA" id="ARBA00022729"/>
    </source>
</evidence>
<dbReference type="EMBL" id="OZ019897">
    <property type="protein sequence ID" value="CAK9225617.1"/>
    <property type="molecule type" value="Genomic_DNA"/>
</dbReference>
<dbReference type="Gene3D" id="2.130.10.80">
    <property type="entry name" value="Galactose oxidase/kelch, beta-propeller"/>
    <property type="match status" value="1"/>
</dbReference>
<dbReference type="PANTHER" id="PTHR32208">
    <property type="entry name" value="SECRETED PROTEIN-RELATED"/>
    <property type="match status" value="1"/>
</dbReference>
<organism evidence="4 5">
    <name type="scientific">Sphagnum troendelagicum</name>
    <dbReference type="NCBI Taxonomy" id="128251"/>
    <lineage>
        <taxon>Eukaryota</taxon>
        <taxon>Viridiplantae</taxon>
        <taxon>Streptophyta</taxon>
        <taxon>Embryophyta</taxon>
        <taxon>Bryophyta</taxon>
        <taxon>Sphagnophytina</taxon>
        <taxon>Sphagnopsida</taxon>
        <taxon>Sphagnales</taxon>
        <taxon>Sphagnaceae</taxon>
        <taxon>Sphagnum</taxon>
    </lineage>
</organism>
<dbReference type="InterPro" id="IPR009880">
    <property type="entry name" value="Glyoxal_oxidase_N"/>
</dbReference>
<dbReference type="InterPro" id="IPR015202">
    <property type="entry name" value="GO-like_E_set"/>
</dbReference>
<dbReference type="Proteomes" id="UP001497512">
    <property type="component" value="Chromosome 5"/>
</dbReference>
<dbReference type="PANTHER" id="PTHR32208:SF99">
    <property type="entry name" value="GLYOXAL OR GALACTOSE OXIDASE"/>
    <property type="match status" value="1"/>
</dbReference>
<evidence type="ECO:0000259" key="2">
    <source>
        <dbReference type="Pfam" id="PF07250"/>
    </source>
</evidence>
<name>A0ABP0UMJ9_9BRYO</name>
<evidence type="ECO:0000313" key="5">
    <source>
        <dbReference type="Proteomes" id="UP001497512"/>
    </source>
</evidence>
<dbReference type="Gene3D" id="2.60.40.10">
    <property type="entry name" value="Immunoglobulins"/>
    <property type="match status" value="1"/>
</dbReference>
<proteinExistence type="predicted"/>
<feature type="domain" description="Galactose oxidase-like Early set" evidence="3">
    <location>
        <begin position="455"/>
        <end position="554"/>
    </location>
</feature>
<sequence length="555" mass="59011">MDTVVKEKSMCNSNWRRRSATLLLHNIMTLFLGFQLAAFMMSSLMMMQVEAQGGWEVIVNNAGIASMHTVVTHYNTAVLLDRTDIGPSQLPLPDGVCRNDPNDESSTHDCTAHSAVLDLGTNTIRPLFIQTDTWCSSGQFNGDGTLVQTGGDNDGFSKIRTFAPCGGDGDCNWVETDVPLQNGRWYATNAQLPDGTQIVVGGRGIATVEYVPANGRGTTYVPLIADANDAQNDNLYPYVHLLPNNQLFIFANQDSILYDWQTNTVAANLPTLPGGPRNYPSAGSSVLLPLSGFNGWTDAEILVCGGATYGAFLNPGAAIPATQSCGRIAPLDANPGWALENMPLRRNMGDMLLLPDRNVLIVNGAANGAQGWGNAQNPVTTPVLYNPNGAPGTRFQTLTATDIPRVYHSTANVLPDASVLIAGSNTHQFYTLTGYLATELRIERFSPPYLAPGAPAIANAPGELAYGAAFTATINNGNPKFIDLNLLSAPYSTHSFAQGQRLLQLETAAPAAVGGGTYTVATTAPPSSVIAPSAYYMLFAVSNGIPSQAQWVHVG</sequence>
<evidence type="ECO:0000313" key="4">
    <source>
        <dbReference type="EMBL" id="CAK9225617.1"/>
    </source>
</evidence>
<dbReference type="InterPro" id="IPR014756">
    <property type="entry name" value="Ig_E-set"/>
</dbReference>
<keyword evidence="1" id="KW-0732">Signal</keyword>
<dbReference type="InterPro" id="IPR013783">
    <property type="entry name" value="Ig-like_fold"/>
</dbReference>
<accession>A0ABP0UMJ9</accession>